<evidence type="ECO:0000313" key="4">
    <source>
        <dbReference type="Proteomes" id="UP001222027"/>
    </source>
</evidence>
<comment type="caution">
    <text evidence="3">The sequence shown here is derived from an EMBL/GenBank/DDBJ whole genome shotgun (WGS) entry which is preliminary data.</text>
</comment>
<feature type="compositionally biased region" description="Low complexity" evidence="1">
    <location>
        <begin position="16"/>
        <end position="32"/>
    </location>
</feature>
<keyword evidence="2" id="KW-0472">Membrane</keyword>
<protein>
    <submittedName>
        <fullName evidence="3">Uncharacterized protein</fullName>
    </submittedName>
</protein>
<gene>
    <name evidence="3" type="ORF">OPV22_012156</name>
</gene>
<dbReference type="AlphaFoldDB" id="A0AAV8R5G6"/>
<evidence type="ECO:0000256" key="2">
    <source>
        <dbReference type="SAM" id="Phobius"/>
    </source>
</evidence>
<sequence length="113" mass="12076">MMDRKSGGGLRGRGLPGAPLRRSCPSSPRPRGSSLTLVLWVVFLEIGIFGLDGDACFCSRSLATSRGVSSPFSNTCLGLTIAAGCVFMVTRSVTSERLFVWMMIWPNSEAACV</sequence>
<evidence type="ECO:0000256" key="1">
    <source>
        <dbReference type="SAM" id="MobiDB-lite"/>
    </source>
</evidence>
<reference evidence="3 4" key="1">
    <citation type="submission" date="2022-12" db="EMBL/GenBank/DDBJ databases">
        <title>Chromosome-scale assembly of the Ensete ventricosum genome.</title>
        <authorList>
            <person name="Dussert Y."/>
            <person name="Stocks J."/>
            <person name="Wendawek A."/>
            <person name="Woldeyes F."/>
            <person name="Nichols R.A."/>
            <person name="Borrell J.S."/>
        </authorList>
    </citation>
    <scope>NUCLEOTIDE SEQUENCE [LARGE SCALE GENOMIC DNA]</scope>
    <source>
        <strain evidence="4">cv. Maze</strain>
        <tissue evidence="3">Seeds</tissue>
    </source>
</reference>
<feature type="region of interest" description="Disordered" evidence="1">
    <location>
        <begin position="1"/>
        <end position="32"/>
    </location>
</feature>
<evidence type="ECO:0000313" key="3">
    <source>
        <dbReference type="EMBL" id="KAJ8490435.1"/>
    </source>
</evidence>
<feature type="transmembrane region" description="Helical" evidence="2">
    <location>
        <begin position="71"/>
        <end position="89"/>
    </location>
</feature>
<feature type="transmembrane region" description="Helical" evidence="2">
    <location>
        <begin position="32"/>
        <end position="51"/>
    </location>
</feature>
<dbReference type="Proteomes" id="UP001222027">
    <property type="component" value="Unassembled WGS sequence"/>
</dbReference>
<name>A0AAV8R5G6_ENSVE</name>
<keyword evidence="2" id="KW-1133">Transmembrane helix</keyword>
<proteinExistence type="predicted"/>
<accession>A0AAV8R5G6</accession>
<dbReference type="EMBL" id="JAQQAF010000004">
    <property type="protein sequence ID" value="KAJ8490435.1"/>
    <property type="molecule type" value="Genomic_DNA"/>
</dbReference>
<keyword evidence="4" id="KW-1185">Reference proteome</keyword>
<keyword evidence="2" id="KW-0812">Transmembrane</keyword>
<organism evidence="3 4">
    <name type="scientific">Ensete ventricosum</name>
    <name type="common">Abyssinian banana</name>
    <name type="synonym">Musa ensete</name>
    <dbReference type="NCBI Taxonomy" id="4639"/>
    <lineage>
        <taxon>Eukaryota</taxon>
        <taxon>Viridiplantae</taxon>
        <taxon>Streptophyta</taxon>
        <taxon>Embryophyta</taxon>
        <taxon>Tracheophyta</taxon>
        <taxon>Spermatophyta</taxon>
        <taxon>Magnoliopsida</taxon>
        <taxon>Liliopsida</taxon>
        <taxon>Zingiberales</taxon>
        <taxon>Musaceae</taxon>
        <taxon>Ensete</taxon>
    </lineage>
</organism>